<feature type="coiled-coil region" evidence="1">
    <location>
        <begin position="31"/>
        <end position="81"/>
    </location>
</feature>
<protein>
    <submittedName>
        <fullName evidence="3">Uncharacterized protein</fullName>
    </submittedName>
</protein>
<gene>
    <name evidence="3" type="ORF">ACAT0790_LOCUS44862</name>
</gene>
<evidence type="ECO:0000256" key="2">
    <source>
        <dbReference type="SAM" id="MobiDB-lite"/>
    </source>
</evidence>
<proteinExistence type="predicted"/>
<evidence type="ECO:0000313" key="3">
    <source>
        <dbReference type="EMBL" id="CAD9168094.1"/>
    </source>
</evidence>
<reference evidence="3" key="1">
    <citation type="submission" date="2021-01" db="EMBL/GenBank/DDBJ databases">
        <authorList>
            <person name="Corre E."/>
            <person name="Pelletier E."/>
            <person name="Niang G."/>
            <person name="Scheremetjew M."/>
            <person name="Finn R."/>
            <person name="Kale V."/>
            <person name="Holt S."/>
            <person name="Cochrane G."/>
            <person name="Meng A."/>
            <person name="Brown T."/>
            <person name="Cohen L."/>
        </authorList>
    </citation>
    <scope>NUCLEOTIDE SEQUENCE</scope>
    <source>
        <strain evidence="3">OF101</strain>
    </source>
</reference>
<organism evidence="3">
    <name type="scientific">Alexandrium catenella</name>
    <name type="common">Red tide dinoflagellate</name>
    <name type="synonym">Gonyaulax catenella</name>
    <dbReference type="NCBI Taxonomy" id="2925"/>
    <lineage>
        <taxon>Eukaryota</taxon>
        <taxon>Sar</taxon>
        <taxon>Alveolata</taxon>
        <taxon>Dinophyceae</taxon>
        <taxon>Gonyaulacales</taxon>
        <taxon>Pyrocystaceae</taxon>
        <taxon>Alexandrium</taxon>
    </lineage>
</organism>
<feature type="region of interest" description="Disordered" evidence="2">
    <location>
        <begin position="106"/>
        <end position="151"/>
    </location>
</feature>
<feature type="compositionally biased region" description="Low complexity" evidence="2">
    <location>
        <begin position="130"/>
        <end position="145"/>
    </location>
</feature>
<name>A0A7S1RJT0_ALECA</name>
<keyword evidence="1" id="KW-0175">Coiled coil</keyword>
<dbReference type="AlphaFoldDB" id="A0A7S1RJT0"/>
<evidence type="ECO:0000256" key="1">
    <source>
        <dbReference type="SAM" id="Coils"/>
    </source>
</evidence>
<dbReference type="EMBL" id="HBGE01074906">
    <property type="protein sequence ID" value="CAD9168094.1"/>
    <property type="molecule type" value="Transcribed_RNA"/>
</dbReference>
<accession>A0A7S1RJT0</accession>
<sequence length="151" mass="16371">MAAGPPRTGPVRRPLPHVPRASTCPARPRTVVAAVAELQRARAEAAQETQKVQLARTKAGLKELREEMGRLRTVYEADTRNFESVVEEIQGVARWVATVKEERARRRRRASYLDTESTLSGLSTADSRDSSCASSPTSASAAATTMLHGTA</sequence>
<feature type="region of interest" description="Disordered" evidence="2">
    <location>
        <begin position="1"/>
        <end position="24"/>
    </location>
</feature>